<dbReference type="AlphaFoldDB" id="A0A7Y9ZEN3"/>
<comment type="subcellular location">
    <subcellularLocation>
        <location evidence="1">Membrane</location>
        <topology evidence="1">Multi-pass membrane protein</topology>
    </subcellularLocation>
</comment>
<keyword evidence="10" id="KW-1185">Reference proteome</keyword>
<dbReference type="Pfam" id="PF01694">
    <property type="entry name" value="Rhomboid"/>
    <property type="match status" value="1"/>
</dbReference>
<dbReference type="GO" id="GO:0016020">
    <property type="term" value="C:membrane"/>
    <property type="evidence" value="ECO:0007669"/>
    <property type="project" value="UniProtKB-SubCell"/>
</dbReference>
<evidence type="ECO:0000256" key="1">
    <source>
        <dbReference type="ARBA" id="ARBA00004141"/>
    </source>
</evidence>
<dbReference type="SUPFAM" id="SSF144091">
    <property type="entry name" value="Rhomboid-like"/>
    <property type="match status" value="1"/>
</dbReference>
<dbReference type="Proteomes" id="UP000562045">
    <property type="component" value="Unassembled WGS sequence"/>
</dbReference>
<evidence type="ECO:0000256" key="5">
    <source>
        <dbReference type="SAM" id="Phobius"/>
    </source>
</evidence>
<keyword evidence="3 5" id="KW-1133">Transmembrane helix</keyword>
<evidence type="ECO:0000313" key="7">
    <source>
        <dbReference type="EMBL" id="NYI44047.1"/>
    </source>
</evidence>
<dbReference type="EMBL" id="JACBZM010000001">
    <property type="protein sequence ID" value="NYI44047.1"/>
    <property type="molecule type" value="Genomic_DNA"/>
</dbReference>
<feature type="transmembrane region" description="Helical" evidence="5">
    <location>
        <begin position="91"/>
        <end position="109"/>
    </location>
</feature>
<protein>
    <submittedName>
        <fullName evidence="7">Membrane associated rhomboid family serine protease</fullName>
    </submittedName>
    <submittedName>
        <fullName evidence="8">Rhomboid family intramembrane serine protease</fullName>
    </submittedName>
</protein>
<name>A0A7Y9ZEN3_9ACTN</name>
<evidence type="ECO:0000256" key="2">
    <source>
        <dbReference type="ARBA" id="ARBA00022692"/>
    </source>
</evidence>
<dbReference type="Gene3D" id="1.20.1540.10">
    <property type="entry name" value="Rhomboid-like"/>
    <property type="match status" value="1"/>
</dbReference>
<sequence length="196" mass="20353">MDLRTADKPAWQVAGVATVAFVVLLWAIEAIDVAASHRLDGWGIQPREAEGLPGILAAPLLHGGWGHLVANTVPALVLGFLTLATGIGRGLAATAVIWLLGGLAVWLVAGDHSVHIGASGLIFGWITYLAVQGFVDRKPSEIVIGLVVLVVYGSVLWGVLPGTPGVSWQGHLFGAVAGVVAAFAVSERGFSRSSRR</sequence>
<dbReference type="PANTHER" id="PTHR43731:SF9">
    <property type="entry name" value="SLR1461 PROTEIN"/>
    <property type="match status" value="1"/>
</dbReference>
<organism evidence="7 9">
    <name type="scientific">Nocardioides aromaticivorans</name>
    <dbReference type="NCBI Taxonomy" id="200618"/>
    <lineage>
        <taxon>Bacteria</taxon>
        <taxon>Bacillati</taxon>
        <taxon>Actinomycetota</taxon>
        <taxon>Actinomycetes</taxon>
        <taxon>Propionibacteriales</taxon>
        <taxon>Nocardioidaceae</taxon>
        <taxon>Nocardioides</taxon>
    </lineage>
</organism>
<feature type="domain" description="Peptidase S54 rhomboid" evidence="6">
    <location>
        <begin position="55"/>
        <end position="187"/>
    </location>
</feature>
<dbReference type="InterPro" id="IPR035952">
    <property type="entry name" value="Rhomboid-like_sf"/>
</dbReference>
<dbReference type="RefSeq" id="WP_179648030.1">
    <property type="nucleotide sequence ID" value="NZ_CP022295.1"/>
</dbReference>
<dbReference type="GO" id="GO:0004252">
    <property type="term" value="F:serine-type endopeptidase activity"/>
    <property type="evidence" value="ECO:0007669"/>
    <property type="project" value="InterPro"/>
</dbReference>
<evidence type="ECO:0000313" key="10">
    <source>
        <dbReference type="Proteomes" id="UP000662818"/>
    </source>
</evidence>
<dbReference type="PANTHER" id="PTHR43731">
    <property type="entry name" value="RHOMBOID PROTEASE"/>
    <property type="match status" value="1"/>
</dbReference>
<evidence type="ECO:0000256" key="4">
    <source>
        <dbReference type="ARBA" id="ARBA00023136"/>
    </source>
</evidence>
<feature type="transmembrane region" description="Helical" evidence="5">
    <location>
        <begin position="166"/>
        <end position="186"/>
    </location>
</feature>
<dbReference type="GO" id="GO:0006508">
    <property type="term" value="P:proteolysis"/>
    <property type="evidence" value="ECO:0007669"/>
    <property type="project" value="UniProtKB-KW"/>
</dbReference>
<dbReference type="InterPro" id="IPR022764">
    <property type="entry name" value="Peptidase_S54_rhomboid_dom"/>
</dbReference>
<keyword evidence="4 5" id="KW-0472">Membrane</keyword>
<proteinExistence type="predicted"/>
<dbReference type="InterPro" id="IPR050925">
    <property type="entry name" value="Rhomboid_protease_S54"/>
</dbReference>
<gene>
    <name evidence="7" type="ORF">BJ993_001127</name>
    <name evidence="8" type="ORF">CFH99_20495</name>
</gene>
<feature type="transmembrane region" description="Helical" evidence="5">
    <location>
        <begin position="115"/>
        <end position="135"/>
    </location>
</feature>
<keyword evidence="7" id="KW-0378">Hydrolase</keyword>
<accession>A0A7Y9ZEN3</accession>
<evidence type="ECO:0000313" key="9">
    <source>
        <dbReference type="Proteomes" id="UP000562045"/>
    </source>
</evidence>
<keyword evidence="7" id="KW-0645">Protease</keyword>
<evidence type="ECO:0000313" key="8">
    <source>
        <dbReference type="EMBL" id="QSR28006.1"/>
    </source>
</evidence>
<evidence type="ECO:0000256" key="3">
    <source>
        <dbReference type="ARBA" id="ARBA00022989"/>
    </source>
</evidence>
<keyword evidence="2 5" id="KW-0812">Transmembrane</keyword>
<reference evidence="7 9" key="2">
    <citation type="submission" date="2020-07" db="EMBL/GenBank/DDBJ databases">
        <title>Sequencing the genomes of 1000 actinobacteria strains.</title>
        <authorList>
            <person name="Klenk H.-P."/>
        </authorList>
    </citation>
    <scope>NUCLEOTIDE SEQUENCE [LARGE SCALE GENOMIC DNA]</scope>
    <source>
        <strain evidence="7 9">DSM 15131</strain>
    </source>
</reference>
<dbReference type="EMBL" id="CP022295">
    <property type="protein sequence ID" value="QSR28006.1"/>
    <property type="molecule type" value="Genomic_DNA"/>
</dbReference>
<feature type="transmembrane region" description="Helical" evidence="5">
    <location>
        <begin position="142"/>
        <end position="160"/>
    </location>
</feature>
<feature type="transmembrane region" description="Helical" evidence="5">
    <location>
        <begin position="65"/>
        <end position="84"/>
    </location>
</feature>
<reference evidence="8 10" key="1">
    <citation type="submission" date="2017-06" db="EMBL/GenBank/DDBJ databases">
        <title>Complete Genome Sequence of the Soil Carbazole-Degrading Bacterium Nocardioides aromaticivorans IC177.</title>
        <authorList>
            <person name="Vejarano F."/>
            <person name="Suzuki-Minakuchi C."/>
            <person name="Ohtsubo Y."/>
            <person name="Tsuda M."/>
            <person name="Okada K."/>
            <person name="Nojiri H."/>
        </authorList>
    </citation>
    <scope>NUCLEOTIDE SEQUENCE [LARGE SCALE GENOMIC DNA]</scope>
    <source>
        <strain evidence="8 10">IC177</strain>
    </source>
</reference>
<dbReference type="Proteomes" id="UP000662818">
    <property type="component" value="Chromosome"/>
</dbReference>
<feature type="transmembrane region" description="Helical" evidence="5">
    <location>
        <begin position="9"/>
        <end position="28"/>
    </location>
</feature>
<evidence type="ECO:0000259" key="6">
    <source>
        <dbReference type="Pfam" id="PF01694"/>
    </source>
</evidence>